<gene>
    <name evidence="2" type="ORF">HRbin22_00461</name>
</gene>
<evidence type="ECO:0000313" key="2">
    <source>
        <dbReference type="EMBL" id="GBD08228.1"/>
    </source>
</evidence>
<dbReference type="SMART" id="SM00933">
    <property type="entry name" value="NurA"/>
    <property type="match status" value="1"/>
</dbReference>
<dbReference type="Pfam" id="PF09376">
    <property type="entry name" value="NurA"/>
    <property type="match status" value="1"/>
</dbReference>
<proteinExistence type="predicted"/>
<reference evidence="3" key="1">
    <citation type="submission" date="2017-09" db="EMBL/GenBank/DDBJ databases">
        <title>Metaegenomics of thermophilic ammonia-oxidizing enrichment culture.</title>
        <authorList>
            <person name="Kato S."/>
            <person name="Suzuki K."/>
        </authorList>
    </citation>
    <scope>NUCLEOTIDE SEQUENCE [LARGE SCALE GENOMIC DNA]</scope>
</reference>
<dbReference type="InterPro" id="IPR018977">
    <property type="entry name" value="NurA_domain"/>
</dbReference>
<evidence type="ECO:0000313" key="3">
    <source>
        <dbReference type="Proteomes" id="UP000236642"/>
    </source>
</evidence>
<feature type="domain" description="NurA" evidence="1">
    <location>
        <begin position="81"/>
        <end position="360"/>
    </location>
</feature>
<sequence>MLDWRQVRRYVQEMADYARDRLRTHPPTLRYALSLLHRFSEDLERLQRMAREALRAGWRGAIPWGEPLAARFPLPAEQPQALVIAADGSQIYPDRHGTVPYFVLNIGLIEMRPGSGAPPQTWHHLVFWYREEELFTEDGEMRALNDLEAERDIQELEQLAAAMARRAGDPFGPPVGLADGLLLPWALARGEPFAAVSAERYRELFRRAVVALESAKETGGAIAGYVDRPTGHAVLRLLALGLLDPDEISREKIADYPFGQLRDRALFAELLRPGERSALFAPNWPINDHLEREGHRLLFFYLNVGTEGRPHLARVEIPEWVAQDRARLDRLHRAIWDQCRILAEAPYPYLLTRAHELARIRSEERKQLEGMIQEALLRRGLHVSISAKARQKEWLGG</sequence>
<name>A0A2H5Y4H3_9CHLR</name>
<comment type="caution">
    <text evidence="2">The sequence shown here is derived from an EMBL/GenBank/DDBJ whole genome shotgun (WGS) entry which is preliminary data.</text>
</comment>
<organism evidence="2 3">
    <name type="scientific">Candidatus Thermoflexus japonica</name>
    <dbReference type="NCBI Taxonomy" id="2035417"/>
    <lineage>
        <taxon>Bacteria</taxon>
        <taxon>Bacillati</taxon>
        <taxon>Chloroflexota</taxon>
        <taxon>Thermoflexia</taxon>
        <taxon>Thermoflexales</taxon>
        <taxon>Thermoflexaceae</taxon>
        <taxon>Thermoflexus</taxon>
    </lineage>
</organism>
<accession>A0A2H5Y4H3</accession>
<evidence type="ECO:0000259" key="1">
    <source>
        <dbReference type="SMART" id="SM00933"/>
    </source>
</evidence>
<dbReference type="Proteomes" id="UP000236642">
    <property type="component" value="Unassembled WGS sequence"/>
</dbReference>
<dbReference type="EMBL" id="BEHY01000006">
    <property type="protein sequence ID" value="GBD08228.1"/>
    <property type="molecule type" value="Genomic_DNA"/>
</dbReference>
<protein>
    <recommendedName>
        <fullName evidence="1">NurA domain-containing protein</fullName>
    </recommendedName>
</protein>
<dbReference type="AlphaFoldDB" id="A0A2H5Y4H3"/>